<comment type="caution">
    <text evidence="1">The sequence shown here is derived from an EMBL/GenBank/DDBJ whole genome shotgun (WGS) entry which is preliminary data.</text>
</comment>
<keyword evidence="2" id="KW-1185">Reference proteome</keyword>
<accession>A0A8J3LCM7</accession>
<evidence type="ECO:0000313" key="1">
    <source>
        <dbReference type="EMBL" id="GIG12190.1"/>
    </source>
</evidence>
<name>A0A8J3LCM7_9ACTN</name>
<sequence length="98" mass="10773">MIRFEMPGRAATSCARDTAVPVWAVAGAAAAETASAAVATATARRCPVYAKRFMYGTLVKIARERRYLRRIRMHPYDLPGRAPRADARPAALARLITR</sequence>
<dbReference type="Proteomes" id="UP000660339">
    <property type="component" value="Unassembled WGS sequence"/>
</dbReference>
<organism evidence="1 2">
    <name type="scientific">Catellatospora methionotrophica</name>
    <dbReference type="NCBI Taxonomy" id="121620"/>
    <lineage>
        <taxon>Bacteria</taxon>
        <taxon>Bacillati</taxon>
        <taxon>Actinomycetota</taxon>
        <taxon>Actinomycetes</taxon>
        <taxon>Micromonosporales</taxon>
        <taxon>Micromonosporaceae</taxon>
        <taxon>Catellatospora</taxon>
    </lineage>
</organism>
<evidence type="ECO:0000313" key="2">
    <source>
        <dbReference type="Proteomes" id="UP000660339"/>
    </source>
</evidence>
<dbReference type="EMBL" id="BONJ01000001">
    <property type="protein sequence ID" value="GIG12190.1"/>
    <property type="molecule type" value="Genomic_DNA"/>
</dbReference>
<protein>
    <submittedName>
        <fullName evidence="1">Uncharacterized protein</fullName>
    </submittedName>
</protein>
<dbReference type="AlphaFoldDB" id="A0A8J3LCM7"/>
<proteinExistence type="predicted"/>
<reference evidence="1" key="1">
    <citation type="submission" date="2021-01" db="EMBL/GenBank/DDBJ databases">
        <title>Whole genome shotgun sequence of Catellatospora methionotrophica NBRC 14553.</title>
        <authorList>
            <person name="Komaki H."/>
            <person name="Tamura T."/>
        </authorList>
    </citation>
    <scope>NUCLEOTIDE SEQUENCE</scope>
    <source>
        <strain evidence="1">NBRC 14553</strain>
    </source>
</reference>
<gene>
    <name evidence="1" type="ORF">Cme02nite_05220</name>
</gene>